<dbReference type="GO" id="GO:0003677">
    <property type="term" value="F:DNA binding"/>
    <property type="evidence" value="ECO:0007669"/>
    <property type="project" value="InterPro"/>
</dbReference>
<evidence type="ECO:0000313" key="4">
    <source>
        <dbReference type="Proteomes" id="UP000233534"/>
    </source>
</evidence>
<evidence type="ECO:0000313" key="3">
    <source>
        <dbReference type="EMBL" id="AUG56876.1"/>
    </source>
</evidence>
<feature type="region of interest" description="Disordered" evidence="1">
    <location>
        <begin position="373"/>
        <end position="394"/>
    </location>
</feature>
<evidence type="ECO:0000256" key="1">
    <source>
        <dbReference type="SAM" id="MobiDB-lite"/>
    </source>
</evidence>
<organism evidence="3 4">
    <name type="scientific">Acetivibrio saccincola</name>
    <dbReference type="NCBI Taxonomy" id="1677857"/>
    <lineage>
        <taxon>Bacteria</taxon>
        <taxon>Bacillati</taxon>
        <taxon>Bacillota</taxon>
        <taxon>Clostridia</taxon>
        <taxon>Eubacteriales</taxon>
        <taxon>Oscillospiraceae</taxon>
        <taxon>Acetivibrio</taxon>
    </lineage>
</organism>
<name>A0A2K9E5Y9_9FIRM</name>
<dbReference type="RefSeq" id="WP_101299687.1">
    <property type="nucleotide sequence ID" value="NZ_CP025197.1"/>
</dbReference>
<dbReference type="KEGG" id="hsc:HVS_04695"/>
<dbReference type="InterPro" id="IPR007069">
    <property type="entry name" value="Transposase_32"/>
</dbReference>
<gene>
    <name evidence="3" type="ORF">HVS_04695</name>
</gene>
<evidence type="ECO:0000259" key="2">
    <source>
        <dbReference type="Pfam" id="PF04986"/>
    </source>
</evidence>
<feature type="domain" description="Transposase IS801/IS1294" evidence="2">
    <location>
        <begin position="104"/>
        <end position="266"/>
    </location>
</feature>
<dbReference type="PANTHER" id="PTHR37023">
    <property type="entry name" value="TRANSPOSASE"/>
    <property type="match status" value="1"/>
</dbReference>
<sequence>MLYESSNNQGIYSPREPRKNYYYRCVEENFEVLERVWDDRYQNTYGYWRPHILDVIYDYLDCGNLHLGFARVKCEDCNKEYLLPFSCKRRAFCPSCHQRRVVEFGDFLNFNPHLHVIATDGCFKGDGDFIKSVLPQGKDIEKVFQSEVLKMLKKEGKINQFIIDNMLSWENTGFNVYCGEAIYAEEQESIEKLAQYVVRAPISQERMFYIPPEESSNEVGKIIYKGKNSREIQAFDALDWLARLVTHIPNKGEQFVRYYGYYSNKSRGQRKKAETDDKVPAIVSSDLSKKAFRKNWARLIQKVYNVDPLKCKYCNGKMRIISFVEDEETIEKILKHLKLWGIQNHDPPNHFKIPQQFEHFILANSLLIGNNEKSNENMGKNKDGNYEEHNSNNVFPDYETCDEMPKYEDWF</sequence>
<proteinExistence type="predicted"/>
<dbReference type="GO" id="GO:0004803">
    <property type="term" value="F:transposase activity"/>
    <property type="evidence" value="ECO:0007669"/>
    <property type="project" value="InterPro"/>
</dbReference>
<accession>A0A2K9E5Y9</accession>
<dbReference type="EMBL" id="CP025197">
    <property type="protein sequence ID" value="AUG56876.1"/>
    <property type="molecule type" value="Genomic_DNA"/>
</dbReference>
<dbReference type="Proteomes" id="UP000233534">
    <property type="component" value="Chromosome"/>
</dbReference>
<reference evidence="3 4" key="1">
    <citation type="submission" date="2017-12" db="EMBL/GenBank/DDBJ databases">
        <title>Complete genome sequence of Herbivorax saccincola GGR1, a novel Cellulosome-producing hydrolytic bacterium in a thermophilic biogas plant, established by Illumina and Nanopore MinION sequencing.</title>
        <authorList>
            <person name="Pechtl A."/>
            <person name="Ruckert C."/>
            <person name="Koeck D.E."/>
            <person name="Maus I."/>
            <person name="Winkler A."/>
            <person name="Kalinowski J."/>
            <person name="Puhler A."/>
            <person name="Schwarz W.W."/>
            <person name="Zverlov V.V."/>
            <person name="Schluter A."/>
            <person name="Liebl W."/>
        </authorList>
    </citation>
    <scope>NUCLEOTIDE SEQUENCE [LARGE SCALE GENOMIC DNA]</scope>
    <source>
        <strain evidence="4">SR1</strain>
    </source>
</reference>
<dbReference type="PANTHER" id="PTHR37023:SF1">
    <property type="entry name" value="ISSOD25 TRANSPOSASE TNPA_ISSOD25"/>
    <property type="match status" value="1"/>
</dbReference>
<dbReference type="AlphaFoldDB" id="A0A2K9E5Y9"/>
<dbReference type="Pfam" id="PF04986">
    <property type="entry name" value="Y2_Tnp"/>
    <property type="match status" value="1"/>
</dbReference>
<keyword evidence="4" id="KW-1185">Reference proteome</keyword>
<feature type="compositionally biased region" description="Basic and acidic residues" evidence="1">
    <location>
        <begin position="373"/>
        <end position="390"/>
    </location>
</feature>
<dbReference type="GO" id="GO:0006313">
    <property type="term" value="P:DNA transposition"/>
    <property type="evidence" value="ECO:0007669"/>
    <property type="project" value="InterPro"/>
</dbReference>
<protein>
    <submittedName>
        <fullName evidence="3">Transposase</fullName>
    </submittedName>
</protein>